<keyword evidence="1" id="KW-0175">Coiled coil</keyword>
<comment type="caution">
    <text evidence="3">The sequence shown here is derived from an EMBL/GenBank/DDBJ whole genome shotgun (WGS) entry which is preliminary data.</text>
</comment>
<feature type="coiled-coil region" evidence="1">
    <location>
        <begin position="1006"/>
        <end position="1070"/>
    </location>
</feature>
<proteinExistence type="predicted"/>
<evidence type="ECO:0000256" key="1">
    <source>
        <dbReference type="SAM" id="Coils"/>
    </source>
</evidence>
<dbReference type="Proteomes" id="UP000287166">
    <property type="component" value="Unassembled WGS sequence"/>
</dbReference>
<protein>
    <submittedName>
        <fullName evidence="3">Uncharacterized protein</fullName>
    </submittedName>
</protein>
<sequence>MFCPSPVLHDIADSSEWPPQAQEVALLLSQPLPEYISTGPWPFVSSIATHLLDELRQDTPYQGALMPSGQFVSRVHEVFDLVLSTVAALRELESLEDCGRPRPTVTLWSSLFKGIGMVCSPESCYLNGASFVLPRVSPRSSQVAFDGVATILISHVVDESGFSRSCSSSNAMDVDAPSDGTPSQSDGTDGSTSHNSMDLSIDGTRSTVDSEGDYADEDQESTDETSQELSGPSIDVPFDAHVLSGSGRRSFVVLPMICVADADNIRSLVTSVAYQRRIWDIDEPVVGFEISKFGTVARILLAWVGTEMDSDCLPAVHIACASTHSGATIGNFDLTDTRSALTLAQIVLGLDAHCQRIVSKLKHRPAIDAYHWRSDYVNEHEDQCDNGDLGTRVAHWARTIDARGEGGNNEVEIDLSTPPTSEMSKLPSIIESPGKPTTTESRGRSATRGPTSQTGSDSKTSRTGVEQDSVKSQSLKDDKASQKSEPKGRKSRSESATRTDRSSSRLARTTSVAFDGLVTPATWLFERKAFPIGLIKVPDGAEDADEINQKIDVYNKVVIEFAWPSRAWSTLVDIPILHQISTPCADLNQDKMPPVDKAVQKIQRVLFENYLTFAPNQKPAKLDPSHLAILSSRFSTILYASAGAYGRHVALSGLPVNEAEARYDWDKMLLQFCVPDSDRIVSPYVLFERELTFPRNKAVDSISDHDKSPELQRDLAQKQVDLALGYRHHCLTVLSSPRFDEAPALVQSQADAASSQALQFFLQLKSVSVKPDKMLDTLRNHATSEPLRGICDAIVVGHIKDAFDDKDSPATQRFLKKQALVQHTLTTQLKDKDKSSDELASQPPSQPSTGTPAARPKRTASRSRAQAADNIDWQKHVGDPFINSCSPLVLQDPTKSSDRPRDVDPEAITKDQLLLPVMVVEYKRWNEDQAKSLNQGRFYCVASVTFLAVLGIEGHPVFALVTNGVVGAVLLSWQSPQTKKIYVIERNVCTFDLSKPLQAFHFATFLIRLREQHEKLQALFEAKKTEFKAKVSAQQFEEWTMAAQDVLLRAQRAEAEAAAASRAAAEAAASPSGA</sequence>
<dbReference type="AlphaFoldDB" id="A0A401GGX0"/>
<reference evidence="3 4" key="1">
    <citation type="journal article" date="2018" name="Sci. Rep.">
        <title>Genome sequence of the cauliflower mushroom Sparassis crispa (Hanabiratake) and its association with beneficial usage.</title>
        <authorList>
            <person name="Kiyama R."/>
            <person name="Furutani Y."/>
            <person name="Kawaguchi K."/>
            <person name="Nakanishi T."/>
        </authorList>
    </citation>
    <scope>NUCLEOTIDE SEQUENCE [LARGE SCALE GENOMIC DNA]</scope>
</reference>
<accession>A0A401GGX0</accession>
<dbReference type="OrthoDB" id="2919059at2759"/>
<feature type="compositionally biased region" description="Acidic residues" evidence="2">
    <location>
        <begin position="210"/>
        <end position="226"/>
    </location>
</feature>
<dbReference type="RefSeq" id="XP_027612332.1">
    <property type="nucleotide sequence ID" value="XM_027756531.1"/>
</dbReference>
<gene>
    <name evidence="3" type="ORF">SCP_0311480</name>
</gene>
<dbReference type="InParanoid" id="A0A401GGX0"/>
<organism evidence="3 4">
    <name type="scientific">Sparassis crispa</name>
    <dbReference type="NCBI Taxonomy" id="139825"/>
    <lineage>
        <taxon>Eukaryota</taxon>
        <taxon>Fungi</taxon>
        <taxon>Dikarya</taxon>
        <taxon>Basidiomycota</taxon>
        <taxon>Agaricomycotina</taxon>
        <taxon>Agaricomycetes</taxon>
        <taxon>Polyporales</taxon>
        <taxon>Sparassidaceae</taxon>
        <taxon>Sparassis</taxon>
    </lineage>
</organism>
<feature type="region of interest" description="Disordered" evidence="2">
    <location>
        <begin position="167"/>
        <end position="233"/>
    </location>
</feature>
<evidence type="ECO:0000256" key="2">
    <source>
        <dbReference type="SAM" id="MobiDB-lite"/>
    </source>
</evidence>
<feature type="compositionally biased region" description="Polar residues" evidence="2">
    <location>
        <begin position="180"/>
        <end position="209"/>
    </location>
</feature>
<feature type="compositionally biased region" description="Polar residues" evidence="2">
    <location>
        <begin position="448"/>
        <end position="473"/>
    </location>
</feature>
<evidence type="ECO:0000313" key="3">
    <source>
        <dbReference type="EMBL" id="GBE81419.1"/>
    </source>
</evidence>
<dbReference type="EMBL" id="BFAD01000003">
    <property type="protein sequence ID" value="GBE81419.1"/>
    <property type="molecule type" value="Genomic_DNA"/>
</dbReference>
<feature type="region of interest" description="Disordered" evidence="2">
    <location>
        <begin position="826"/>
        <end position="870"/>
    </location>
</feature>
<name>A0A401GGX0_9APHY</name>
<feature type="region of interest" description="Disordered" evidence="2">
    <location>
        <begin position="406"/>
        <end position="507"/>
    </location>
</feature>
<feature type="compositionally biased region" description="Basic and acidic residues" evidence="2">
    <location>
        <begin position="474"/>
        <end position="503"/>
    </location>
</feature>
<keyword evidence="4" id="KW-1185">Reference proteome</keyword>
<dbReference type="GeneID" id="38778336"/>
<evidence type="ECO:0000313" key="4">
    <source>
        <dbReference type="Proteomes" id="UP000287166"/>
    </source>
</evidence>